<name>A0ACC1RID9_9HYPO</name>
<organism evidence="1 2">
    <name type="scientific">Fusarium decemcellulare</name>
    <dbReference type="NCBI Taxonomy" id="57161"/>
    <lineage>
        <taxon>Eukaryota</taxon>
        <taxon>Fungi</taxon>
        <taxon>Dikarya</taxon>
        <taxon>Ascomycota</taxon>
        <taxon>Pezizomycotina</taxon>
        <taxon>Sordariomycetes</taxon>
        <taxon>Hypocreomycetidae</taxon>
        <taxon>Hypocreales</taxon>
        <taxon>Nectriaceae</taxon>
        <taxon>Fusarium</taxon>
        <taxon>Fusarium decemcellulare species complex</taxon>
    </lineage>
</organism>
<reference evidence="1" key="1">
    <citation type="submission" date="2022-08" db="EMBL/GenBank/DDBJ databases">
        <title>Genome Sequence of Fusarium decemcellulare.</title>
        <authorList>
            <person name="Buettner E."/>
        </authorList>
    </citation>
    <scope>NUCLEOTIDE SEQUENCE</scope>
    <source>
        <strain evidence="1">Babe19</strain>
    </source>
</reference>
<protein>
    <submittedName>
        <fullName evidence="1">Uncharacterized protein</fullName>
    </submittedName>
</protein>
<dbReference type="Proteomes" id="UP001148629">
    <property type="component" value="Unassembled WGS sequence"/>
</dbReference>
<sequence>MKRRSILRLRSAISGQVSLVQGIFGHLDGRQKELEMGLTSSDNMAGILDLPPEITTVILNLLPGHAIKALRASCKQINYAASPFLYPVLYLSCHQLDLEVFRLVAKNPLLLRGVRELVIDDTTLAPSLSDWRIYHAVASWGNLWSDRKRAYFCENEDKAFDEPGRQWSTGPDKELWELFMGVYKGHHENRLAHADIKALKQALPGLKSLCSLVMTNRNADEMHHAGAQSEDSSSPVVKMWRRVGTERRERPPFPPRCDWWPAWGEPIERTLGNMFSLDWLDDELQRKIDQEGLPYAEGDNGEEGRGPGRYLHYTSVRSVAREARALLVALEVLTDSQMRSQITEFRVDASHDMVDQMYQPGLPIRLFDLSSPFPERLATAFGAVTNLTSFHLVISNTYQYWDGQYIMNQGQVGPVLASMPHLEDLMLEAHCMSTVEAIPDDLTFSRLRRVEFSCGDIVPEKLVAFVRRHALTLQTMLIQHCSIDPNEEDGTWEDVVRDISTLQKEGTTTLGKARLWNVYGFKPFTGCGKSGTMDFSGSTYDMIYSWDYGVDDGLVHTMTI</sequence>
<accession>A0ACC1RID9</accession>
<evidence type="ECO:0000313" key="1">
    <source>
        <dbReference type="EMBL" id="KAJ3514713.1"/>
    </source>
</evidence>
<comment type="caution">
    <text evidence="1">The sequence shown here is derived from an EMBL/GenBank/DDBJ whole genome shotgun (WGS) entry which is preliminary data.</text>
</comment>
<keyword evidence="2" id="KW-1185">Reference proteome</keyword>
<proteinExistence type="predicted"/>
<evidence type="ECO:0000313" key="2">
    <source>
        <dbReference type="Proteomes" id="UP001148629"/>
    </source>
</evidence>
<gene>
    <name evidence="1" type="ORF">NM208_g15036</name>
</gene>
<dbReference type="EMBL" id="JANRMS010003818">
    <property type="protein sequence ID" value="KAJ3514713.1"/>
    <property type="molecule type" value="Genomic_DNA"/>
</dbReference>